<reference evidence="2" key="1">
    <citation type="submission" date="2014-09" db="EMBL/GenBank/DDBJ databases">
        <authorList>
            <person name="Magalhaes I.L.F."/>
            <person name="Oliveira U."/>
            <person name="Santos F.R."/>
            <person name="Vidigal T.H.D.A."/>
            <person name="Brescovit A.D."/>
            <person name="Santos A.J."/>
        </authorList>
    </citation>
    <scope>NUCLEOTIDE SEQUENCE</scope>
    <source>
        <tissue evidence="2">Shoot tissue taken approximately 20 cm above the soil surface</tissue>
    </source>
</reference>
<dbReference type="EMBL" id="GBRH01221919">
    <property type="protein sequence ID" value="JAD75976.1"/>
    <property type="molecule type" value="Transcribed_RNA"/>
</dbReference>
<keyword evidence="1" id="KW-0812">Transmembrane</keyword>
<keyword evidence="1" id="KW-1133">Transmembrane helix</keyword>
<feature type="transmembrane region" description="Helical" evidence="1">
    <location>
        <begin position="20"/>
        <end position="38"/>
    </location>
</feature>
<evidence type="ECO:0000256" key="1">
    <source>
        <dbReference type="SAM" id="Phobius"/>
    </source>
</evidence>
<name>A0A0A9CK73_ARUDO</name>
<sequence>MIIFSIIYQYLKILPKATKFFRPSFLAVLYFMPGYSVFADLQIGSP</sequence>
<reference evidence="2" key="2">
    <citation type="journal article" date="2015" name="Data Brief">
        <title>Shoot transcriptome of the giant reed, Arundo donax.</title>
        <authorList>
            <person name="Barrero R.A."/>
            <person name="Guerrero F.D."/>
            <person name="Moolhuijzen P."/>
            <person name="Goolsby J.A."/>
            <person name="Tidwell J."/>
            <person name="Bellgard S.E."/>
            <person name="Bellgard M.I."/>
        </authorList>
    </citation>
    <scope>NUCLEOTIDE SEQUENCE</scope>
    <source>
        <tissue evidence="2">Shoot tissue taken approximately 20 cm above the soil surface</tissue>
    </source>
</reference>
<proteinExistence type="predicted"/>
<accession>A0A0A9CK73</accession>
<dbReference type="AlphaFoldDB" id="A0A0A9CK73"/>
<organism evidence="2">
    <name type="scientific">Arundo donax</name>
    <name type="common">Giant reed</name>
    <name type="synonym">Donax arundinaceus</name>
    <dbReference type="NCBI Taxonomy" id="35708"/>
    <lineage>
        <taxon>Eukaryota</taxon>
        <taxon>Viridiplantae</taxon>
        <taxon>Streptophyta</taxon>
        <taxon>Embryophyta</taxon>
        <taxon>Tracheophyta</taxon>
        <taxon>Spermatophyta</taxon>
        <taxon>Magnoliopsida</taxon>
        <taxon>Liliopsida</taxon>
        <taxon>Poales</taxon>
        <taxon>Poaceae</taxon>
        <taxon>PACMAD clade</taxon>
        <taxon>Arundinoideae</taxon>
        <taxon>Arundineae</taxon>
        <taxon>Arundo</taxon>
    </lineage>
</organism>
<keyword evidence="1" id="KW-0472">Membrane</keyword>
<protein>
    <submittedName>
        <fullName evidence="2">Uncharacterized protein</fullName>
    </submittedName>
</protein>
<evidence type="ECO:0000313" key="2">
    <source>
        <dbReference type="EMBL" id="JAD75976.1"/>
    </source>
</evidence>